<dbReference type="PANTHER" id="PTHR30055:SF234">
    <property type="entry name" value="HTH-TYPE TRANSCRIPTIONAL REGULATOR BETI"/>
    <property type="match status" value="1"/>
</dbReference>
<dbReference type="InterPro" id="IPR050109">
    <property type="entry name" value="HTH-type_TetR-like_transc_reg"/>
</dbReference>
<sequence>MDTGEQILQAALGQFSRRGYHAVSIRDICGEVGIRESSLYYHFKNKRALLDALLGRFAEKAGRFTSLLDEGMAQLTELEDEVFLRVGTGYVQGYLLDPEILAFFGMLRIEREHDPALAALYREWYFDRPLQFQTRMFARLSQTGRFPAGQEQRLALLYLAPILFLYEREFPLDSAEARARLLEAVRRHLEDFLKEHHP</sequence>
<keyword evidence="7" id="KW-1185">Reference proteome</keyword>
<name>A0A923IAJ9_9FIRM</name>
<comment type="caution">
    <text evidence="6">The sequence shown here is derived from an EMBL/GenBank/DDBJ whole genome shotgun (WGS) entry which is preliminary data.</text>
</comment>
<dbReference type="SUPFAM" id="SSF46689">
    <property type="entry name" value="Homeodomain-like"/>
    <property type="match status" value="1"/>
</dbReference>
<dbReference type="PANTHER" id="PTHR30055">
    <property type="entry name" value="HTH-TYPE TRANSCRIPTIONAL REGULATOR RUTR"/>
    <property type="match status" value="1"/>
</dbReference>
<evidence type="ECO:0000256" key="3">
    <source>
        <dbReference type="ARBA" id="ARBA00023163"/>
    </source>
</evidence>
<feature type="domain" description="HTH tetR-type" evidence="5">
    <location>
        <begin position="1"/>
        <end position="61"/>
    </location>
</feature>
<evidence type="ECO:0000256" key="2">
    <source>
        <dbReference type="ARBA" id="ARBA00023125"/>
    </source>
</evidence>
<evidence type="ECO:0000313" key="7">
    <source>
        <dbReference type="Proteomes" id="UP000659630"/>
    </source>
</evidence>
<evidence type="ECO:0000313" key="6">
    <source>
        <dbReference type="EMBL" id="MBC5582134.1"/>
    </source>
</evidence>
<dbReference type="PROSITE" id="PS50977">
    <property type="entry name" value="HTH_TETR_2"/>
    <property type="match status" value="1"/>
</dbReference>
<proteinExistence type="predicted"/>
<keyword evidence="2 4" id="KW-0238">DNA-binding</keyword>
<evidence type="ECO:0000259" key="5">
    <source>
        <dbReference type="PROSITE" id="PS50977"/>
    </source>
</evidence>
<evidence type="ECO:0000256" key="1">
    <source>
        <dbReference type="ARBA" id="ARBA00023015"/>
    </source>
</evidence>
<dbReference type="PRINTS" id="PR00455">
    <property type="entry name" value="HTHTETR"/>
</dbReference>
<organism evidence="6 7">
    <name type="scientific">Anaerofilum hominis</name>
    <dbReference type="NCBI Taxonomy" id="2763016"/>
    <lineage>
        <taxon>Bacteria</taxon>
        <taxon>Bacillati</taxon>
        <taxon>Bacillota</taxon>
        <taxon>Clostridia</taxon>
        <taxon>Eubacteriales</taxon>
        <taxon>Oscillospiraceae</taxon>
        <taxon>Anaerofilum</taxon>
    </lineage>
</organism>
<dbReference type="RefSeq" id="WP_186888481.1">
    <property type="nucleotide sequence ID" value="NZ_JACONZ010000004.1"/>
</dbReference>
<dbReference type="InterPro" id="IPR009057">
    <property type="entry name" value="Homeodomain-like_sf"/>
</dbReference>
<dbReference type="AlphaFoldDB" id="A0A923IAJ9"/>
<gene>
    <name evidence="6" type="ORF">H8S23_11510</name>
</gene>
<keyword evidence="1" id="KW-0805">Transcription regulation</keyword>
<keyword evidence="3" id="KW-0804">Transcription</keyword>
<evidence type="ECO:0000256" key="4">
    <source>
        <dbReference type="PROSITE-ProRule" id="PRU00335"/>
    </source>
</evidence>
<protein>
    <submittedName>
        <fullName evidence="6">TetR/AcrR family transcriptional regulator</fullName>
    </submittedName>
</protein>
<reference evidence="6" key="1">
    <citation type="submission" date="2020-08" db="EMBL/GenBank/DDBJ databases">
        <title>Genome public.</title>
        <authorList>
            <person name="Liu C."/>
            <person name="Sun Q."/>
        </authorList>
    </citation>
    <scope>NUCLEOTIDE SEQUENCE</scope>
    <source>
        <strain evidence="6">BX8</strain>
    </source>
</reference>
<dbReference type="EMBL" id="JACONZ010000004">
    <property type="protein sequence ID" value="MBC5582134.1"/>
    <property type="molecule type" value="Genomic_DNA"/>
</dbReference>
<dbReference type="Pfam" id="PF00440">
    <property type="entry name" value="TetR_N"/>
    <property type="match status" value="1"/>
</dbReference>
<dbReference type="Proteomes" id="UP000659630">
    <property type="component" value="Unassembled WGS sequence"/>
</dbReference>
<dbReference type="InterPro" id="IPR001647">
    <property type="entry name" value="HTH_TetR"/>
</dbReference>
<accession>A0A923IAJ9</accession>
<dbReference type="GO" id="GO:0003700">
    <property type="term" value="F:DNA-binding transcription factor activity"/>
    <property type="evidence" value="ECO:0007669"/>
    <property type="project" value="TreeGrafter"/>
</dbReference>
<dbReference type="GO" id="GO:0000976">
    <property type="term" value="F:transcription cis-regulatory region binding"/>
    <property type="evidence" value="ECO:0007669"/>
    <property type="project" value="TreeGrafter"/>
</dbReference>
<feature type="DNA-binding region" description="H-T-H motif" evidence="4">
    <location>
        <begin position="24"/>
        <end position="43"/>
    </location>
</feature>
<dbReference type="Gene3D" id="1.10.357.10">
    <property type="entry name" value="Tetracycline Repressor, domain 2"/>
    <property type="match status" value="1"/>
</dbReference>